<reference evidence="2 3" key="1">
    <citation type="submission" date="2018-02" db="EMBL/GenBank/DDBJ databases">
        <title>Genome sequencing of Solimonas sp. HR-BB.</title>
        <authorList>
            <person name="Lee Y."/>
            <person name="Jeon C.O."/>
        </authorList>
    </citation>
    <scope>NUCLEOTIDE SEQUENCE [LARGE SCALE GENOMIC DNA]</scope>
    <source>
        <strain evidence="2 3">HR-BB</strain>
    </source>
</reference>
<evidence type="ECO:0000313" key="2">
    <source>
        <dbReference type="EMBL" id="PPE71952.1"/>
    </source>
</evidence>
<dbReference type="PROSITE" id="PS51257">
    <property type="entry name" value="PROKAR_LIPOPROTEIN"/>
    <property type="match status" value="1"/>
</dbReference>
<dbReference type="EMBL" id="PSNW01000017">
    <property type="protein sequence ID" value="PPE71952.1"/>
    <property type="molecule type" value="Genomic_DNA"/>
</dbReference>
<feature type="signal peptide" evidence="1">
    <location>
        <begin position="1"/>
        <end position="20"/>
    </location>
</feature>
<gene>
    <name evidence="2" type="ORF">C3942_20645</name>
</gene>
<dbReference type="OrthoDB" id="8692at2"/>
<proteinExistence type="predicted"/>
<evidence type="ECO:0000256" key="1">
    <source>
        <dbReference type="SAM" id="SignalP"/>
    </source>
</evidence>
<name>A0A2S5TAG3_9GAMM</name>
<dbReference type="Proteomes" id="UP000238220">
    <property type="component" value="Unassembled WGS sequence"/>
</dbReference>
<evidence type="ECO:0000313" key="3">
    <source>
        <dbReference type="Proteomes" id="UP000238220"/>
    </source>
</evidence>
<keyword evidence="3" id="KW-1185">Reference proteome</keyword>
<accession>A0A2S5TAG3</accession>
<dbReference type="AlphaFoldDB" id="A0A2S5TAG3"/>
<keyword evidence="1" id="KW-0732">Signal</keyword>
<sequence>MRPALLAAVLLLAACGKAPAPPPSAAPAAFDPLAQALAAGKRVDNREAVVPPQCYTKTGGLANPCWTCHVPANGRNRMDDARLQEEYAFSAVGGTNHWTNLFRDRRAQIAAIPDAEILAWIRQDNYAALREQLRMRDNYLGWRPDLDLAAGFDAEGFARDGSGWRAIRYQPFPGTFWPTNGSSDDVFIRLPPEFRRDAGGADSREAYRLNLAILEAAMTVDARVADAALRRRVEPVDEALAGADLDGNGRVGGRIERIRGLPRRYAGAAAAVPVARGLYPVGTEFLHSLRYVDPDAADARSPRLKELRYSIKRLWLEDPALDHAYAEENAEKAAGALPYYPGDAAVGLINPFGWQLQAFIEDAQGRLRLQTYEEQLFCMGCHSTIGVTADQSFAFPRKLPGAAGWAEHSIAGLPDRPQAGSREPETLRYLRRVGGADEFRANDEMLHRYFPGGVLDEAAARRDGKDLGILLRPSRERALALNKAYLLTVREQSFTKGRDAVVAPSVNVHRRIDNGDTGLKAEGRVFTDGRIWVEW</sequence>
<organism evidence="2 3">
    <name type="scientific">Solimonas fluminis</name>
    <dbReference type="NCBI Taxonomy" id="2086571"/>
    <lineage>
        <taxon>Bacteria</taxon>
        <taxon>Pseudomonadati</taxon>
        <taxon>Pseudomonadota</taxon>
        <taxon>Gammaproteobacteria</taxon>
        <taxon>Nevskiales</taxon>
        <taxon>Nevskiaceae</taxon>
        <taxon>Solimonas</taxon>
    </lineage>
</organism>
<comment type="caution">
    <text evidence="2">The sequence shown here is derived from an EMBL/GenBank/DDBJ whole genome shotgun (WGS) entry which is preliminary data.</text>
</comment>
<protein>
    <recommendedName>
        <fullName evidence="4">Lipoprotein</fullName>
    </recommendedName>
</protein>
<feature type="chain" id="PRO_5015664281" description="Lipoprotein" evidence="1">
    <location>
        <begin position="21"/>
        <end position="535"/>
    </location>
</feature>
<dbReference type="RefSeq" id="WP_104232263.1">
    <property type="nucleotide sequence ID" value="NZ_PSNW01000017.1"/>
</dbReference>
<evidence type="ECO:0008006" key="4">
    <source>
        <dbReference type="Google" id="ProtNLM"/>
    </source>
</evidence>